<reference evidence="2 5" key="1">
    <citation type="submission" date="2021-01" db="EMBL/GenBank/DDBJ databases">
        <title>Diatom-associated Roseobacters Show Island Model of Population Structure.</title>
        <authorList>
            <person name="Qu L."/>
            <person name="Feng X."/>
            <person name="Chen Y."/>
            <person name="Li L."/>
            <person name="Wang X."/>
            <person name="Hu Z."/>
            <person name="Wang H."/>
            <person name="Luo H."/>
        </authorList>
    </citation>
    <scope>NUCLEOTIDE SEQUENCE</scope>
    <source>
        <strain evidence="3 5">CC28-63</strain>
        <strain evidence="2">CC28-69</strain>
    </source>
</reference>
<keyword evidence="5" id="KW-1185">Reference proteome</keyword>
<keyword evidence="1" id="KW-0472">Membrane</keyword>
<dbReference type="RefSeq" id="WP_085627941.1">
    <property type="nucleotide sequence ID" value="NZ_JAFBWU010000005.1"/>
</dbReference>
<dbReference type="EMBL" id="JAFBXF010000005">
    <property type="protein sequence ID" value="MBM2417315.1"/>
    <property type="molecule type" value="Genomic_DNA"/>
</dbReference>
<dbReference type="OrthoDB" id="3182597at2"/>
<dbReference type="EMBL" id="JAFBXE010000005">
    <property type="protein sequence ID" value="MBM2412448.1"/>
    <property type="molecule type" value="Genomic_DNA"/>
</dbReference>
<evidence type="ECO:0008006" key="6">
    <source>
        <dbReference type="Google" id="ProtNLM"/>
    </source>
</evidence>
<accession>A0A9Q2P2X9</accession>
<dbReference type="Proteomes" id="UP000809440">
    <property type="component" value="Unassembled WGS sequence"/>
</dbReference>
<evidence type="ECO:0000313" key="3">
    <source>
        <dbReference type="EMBL" id="MBM2417315.1"/>
    </source>
</evidence>
<protein>
    <recommendedName>
        <fullName evidence="6">Primosomal protein N' (Replication factor Y)-superfamily II helicase</fullName>
    </recommendedName>
</protein>
<evidence type="ECO:0000313" key="4">
    <source>
        <dbReference type="Proteomes" id="UP000755667"/>
    </source>
</evidence>
<proteinExistence type="predicted"/>
<evidence type="ECO:0000313" key="5">
    <source>
        <dbReference type="Proteomes" id="UP000809440"/>
    </source>
</evidence>
<comment type="caution">
    <text evidence="2">The sequence shown here is derived from an EMBL/GenBank/DDBJ whole genome shotgun (WGS) entry which is preliminary data.</text>
</comment>
<dbReference type="GeneID" id="62639657"/>
<evidence type="ECO:0000313" key="2">
    <source>
        <dbReference type="EMBL" id="MBM2412448.1"/>
    </source>
</evidence>
<evidence type="ECO:0000256" key="1">
    <source>
        <dbReference type="SAM" id="Phobius"/>
    </source>
</evidence>
<keyword evidence="1" id="KW-0812">Transmembrane</keyword>
<gene>
    <name evidence="2" type="ORF">JQX41_09070</name>
    <name evidence="3" type="ORF">JQX48_10065</name>
</gene>
<organism evidence="2 4">
    <name type="scientific">Marivita cryptomonadis</name>
    <dbReference type="NCBI Taxonomy" id="505252"/>
    <lineage>
        <taxon>Bacteria</taxon>
        <taxon>Pseudomonadati</taxon>
        <taxon>Pseudomonadota</taxon>
        <taxon>Alphaproteobacteria</taxon>
        <taxon>Rhodobacterales</taxon>
        <taxon>Roseobacteraceae</taxon>
        <taxon>Marivita</taxon>
    </lineage>
</organism>
<keyword evidence="1" id="KW-1133">Transmembrane helix</keyword>
<dbReference type="AlphaFoldDB" id="A0A9Q2P2X9"/>
<feature type="transmembrane region" description="Helical" evidence="1">
    <location>
        <begin position="324"/>
        <end position="344"/>
    </location>
</feature>
<dbReference type="Proteomes" id="UP000755667">
    <property type="component" value="Unassembled WGS sequence"/>
</dbReference>
<name>A0A9Q2P2X9_9RHOB</name>
<sequence>MEQSAVSQSEIQCNSCGGQCAFDPAQQDLLCKSCGSLWPLATEDDHKAAEEFPFNPDAPMEEFPGLQGDQIHQCETCGGAVVFTGSALSENCPYCNGPVVLGIEDKAYATMALVPFRVNRDYATHRITDWVSRRFAAPNDLASFAEDGRVASVYAPFWTFDSREAIEYWASYTTGSGDSRRRHHVSGKMDVLFDDLLVPASEHVTPLIRDGILHDFRPEYLRPYRAGYLAGFAAERHTMPVRKGLRLNKQDKDLLIRNKIKKHVGRQNARVDRYRTDTTGIHYRRILLPVWILHYSYRGTAKKVVVSGIDGRTFGERPFSPWKLAAYSAILTALTMALGLIWGATGIL</sequence>